<evidence type="ECO:0000313" key="8">
    <source>
        <dbReference type="Proteomes" id="UP001198571"/>
    </source>
</evidence>
<dbReference type="InterPro" id="IPR051013">
    <property type="entry name" value="MBL_superfamily_lactonases"/>
</dbReference>
<dbReference type="PANTHER" id="PTHR42978">
    <property type="entry name" value="QUORUM-QUENCHING LACTONASE YTNP-RELATED-RELATED"/>
    <property type="match status" value="1"/>
</dbReference>
<evidence type="ECO:0000256" key="5">
    <source>
        <dbReference type="ARBA" id="ARBA00022833"/>
    </source>
</evidence>
<comment type="caution">
    <text evidence="7">The sequence shown here is derived from an EMBL/GenBank/DDBJ whole genome shotgun (WGS) entry which is preliminary data.</text>
</comment>
<evidence type="ECO:0000313" key="7">
    <source>
        <dbReference type="EMBL" id="MCB5411416.1"/>
    </source>
</evidence>
<feature type="domain" description="Metallo-beta-lactamase" evidence="6">
    <location>
        <begin position="32"/>
        <end position="265"/>
    </location>
</feature>
<keyword evidence="3" id="KW-0479">Metal-binding</keyword>
<evidence type="ECO:0000256" key="1">
    <source>
        <dbReference type="ARBA" id="ARBA00001947"/>
    </source>
</evidence>
<evidence type="ECO:0000259" key="6">
    <source>
        <dbReference type="SMART" id="SM00849"/>
    </source>
</evidence>
<accession>A0ABS8CPX8</accession>
<dbReference type="InterPro" id="IPR036866">
    <property type="entry name" value="RibonucZ/Hydroxyglut_hydro"/>
</dbReference>
<keyword evidence="5" id="KW-0862">Zinc</keyword>
<organism evidence="7 8">
    <name type="scientific">Pseudogemmobacter faecipullorum</name>
    <dbReference type="NCBI Taxonomy" id="2755041"/>
    <lineage>
        <taxon>Bacteria</taxon>
        <taxon>Pseudomonadati</taxon>
        <taxon>Pseudomonadota</taxon>
        <taxon>Alphaproteobacteria</taxon>
        <taxon>Rhodobacterales</taxon>
        <taxon>Paracoccaceae</taxon>
        <taxon>Pseudogemmobacter</taxon>
    </lineage>
</organism>
<comment type="cofactor">
    <cofactor evidence="1">
        <name>Zn(2+)</name>
        <dbReference type="ChEBI" id="CHEBI:29105"/>
    </cofactor>
</comment>
<dbReference type="Pfam" id="PF00753">
    <property type="entry name" value="Lactamase_B"/>
    <property type="match status" value="1"/>
</dbReference>
<evidence type="ECO:0000256" key="4">
    <source>
        <dbReference type="ARBA" id="ARBA00022801"/>
    </source>
</evidence>
<sequence length="271" mass="29663">MLPEMTALQIGHCKAPAFAARRDAGLRPIRFPAGAALIRRTALGSLLFDTGYGAAFFTATQSLPERFYRWTTPTRLLPAESLERQLSRLQAWPDLVLLSHLHADHVCGLFDLARLPPVLTSREAWNALQQGGRLATLKAGCPELVRRRLLSLKPRFIEDYPTIPSPLSDWLSGPCYDLAGDGSLLALPLPGHGAGQFGLLLPQTTTGPQFLISDAAWSRAALRDQVPPPDAIIRRLGVPGDYSRTFRSLCALSRGRPDIGLWPSHCPEAFS</sequence>
<dbReference type="EMBL" id="JACDXX010000016">
    <property type="protein sequence ID" value="MCB5411416.1"/>
    <property type="molecule type" value="Genomic_DNA"/>
</dbReference>
<dbReference type="CDD" id="cd07730">
    <property type="entry name" value="metallo-hydrolase-like_MBL-fold"/>
    <property type="match status" value="1"/>
</dbReference>
<proteinExistence type="inferred from homology"/>
<keyword evidence="4" id="KW-0378">Hydrolase</keyword>
<gene>
    <name evidence="7" type="ORF">H0485_15605</name>
</gene>
<keyword evidence="8" id="KW-1185">Reference proteome</keyword>
<dbReference type="Gene3D" id="3.60.15.10">
    <property type="entry name" value="Ribonuclease Z/Hydroxyacylglutathione hydrolase-like"/>
    <property type="match status" value="1"/>
</dbReference>
<name>A0ABS8CPX8_9RHOB</name>
<dbReference type="PANTHER" id="PTHR42978:SF2">
    <property type="entry name" value="102 KBASES UNSTABLE REGION: FROM 1 TO 119443"/>
    <property type="match status" value="1"/>
</dbReference>
<dbReference type="InterPro" id="IPR001279">
    <property type="entry name" value="Metallo-B-lactamas"/>
</dbReference>
<dbReference type="SUPFAM" id="SSF56281">
    <property type="entry name" value="Metallo-hydrolase/oxidoreductase"/>
    <property type="match status" value="1"/>
</dbReference>
<reference evidence="7 8" key="1">
    <citation type="submission" date="2020-07" db="EMBL/GenBank/DDBJ databases">
        <title>Pseudogemmobacter sp. nov., isolated from poultry manure in Taiwan.</title>
        <authorList>
            <person name="Lin S.-Y."/>
            <person name="Tang Y.-S."/>
            <person name="Young C.-C."/>
        </authorList>
    </citation>
    <scope>NUCLEOTIDE SEQUENCE [LARGE SCALE GENOMIC DNA]</scope>
    <source>
        <strain evidence="7 8">CC-YST710</strain>
    </source>
</reference>
<comment type="similarity">
    <text evidence="2">Belongs to the metallo-beta-lactamase superfamily.</text>
</comment>
<evidence type="ECO:0000256" key="2">
    <source>
        <dbReference type="ARBA" id="ARBA00007749"/>
    </source>
</evidence>
<evidence type="ECO:0000256" key="3">
    <source>
        <dbReference type="ARBA" id="ARBA00022723"/>
    </source>
</evidence>
<dbReference type="SMART" id="SM00849">
    <property type="entry name" value="Lactamase_B"/>
    <property type="match status" value="1"/>
</dbReference>
<dbReference type="Proteomes" id="UP001198571">
    <property type="component" value="Unassembled WGS sequence"/>
</dbReference>
<protein>
    <submittedName>
        <fullName evidence="7">MBL fold metallo-hydrolase</fullName>
    </submittedName>
</protein>